<dbReference type="Proteomes" id="UP001174936">
    <property type="component" value="Unassembled WGS sequence"/>
</dbReference>
<evidence type="ECO:0000313" key="3">
    <source>
        <dbReference type="Proteomes" id="UP001174936"/>
    </source>
</evidence>
<evidence type="ECO:0000256" key="1">
    <source>
        <dbReference type="SAM" id="MobiDB-lite"/>
    </source>
</evidence>
<gene>
    <name evidence="2" type="ORF">B0T16DRAFT_404325</name>
</gene>
<name>A0AA39YHJ2_9PEZI</name>
<proteinExistence type="predicted"/>
<reference evidence="2" key="1">
    <citation type="submission" date="2023-06" db="EMBL/GenBank/DDBJ databases">
        <title>Genome-scale phylogeny and comparative genomics of the fungal order Sordariales.</title>
        <authorList>
            <consortium name="Lawrence Berkeley National Laboratory"/>
            <person name="Hensen N."/>
            <person name="Bonometti L."/>
            <person name="Westerberg I."/>
            <person name="Brannstrom I.O."/>
            <person name="Guillou S."/>
            <person name="Cros-Aarteil S."/>
            <person name="Calhoun S."/>
            <person name="Haridas S."/>
            <person name="Kuo A."/>
            <person name="Mondo S."/>
            <person name="Pangilinan J."/>
            <person name="Riley R."/>
            <person name="Labutti K."/>
            <person name="Andreopoulos B."/>
            <person name="Lipzen A."/>
            <person name="Chen C."/>
            <person name="Yanf M."/>
            <person name="Daum C."/>
            <person name="Ng V."/>
            <person name="Clum A."/>
            <person name="Steindorff A."/>
            <person name="Ohm R."/>
            <person name="Martin F."/>
            <person name="Silar P."/>
            <person name="Natvig D."/>
            <person name="Lalanne C."/>
            <person name="Gautier V."/>
            <person name="Ament-Velasquez S.L."/>
            <person name="Kruys A."/>
            <person name="Hutchinson M.I."/>
            <person name="Powell A.J."/>
            <person name="Barry K."/>
            <person name="Miller A.N."/>
            <person name="Grigoriev I.V."/>
            <person name="Debuchy R."/>
            <person name="Gladieux P."/>
            <person name="Thoren M.H."/>
            <person name="Johannesson H."/>
        </authorList>
    </citation>
    <scope>NUCLEOTIDE SEQUENCE</scope>
    <source>
        <strain evidence="2">SMH2532-1</strain>
    </source>
</reference>
<evidence type="ECO:0000313" key="2">
    <source>
        <dbReference type="EMBL" id="KAK0651626.1"/>
    </source>
</evidence>
<feature type="compositionally biased region" description="Basic and acidic residues" evidence="1">
    <location>
        <begin position="115"/>
        <end position="132"/>
    </location>
</feature>
<organism evidence="2 3">
    <name type="scientific">Cercophora newfieldiana</name>
    <dbReference type="NCBI Taxonomy" id="92897"/>
    <lineage>
        <taxon>Eukaryota</taxon>
        <taxon>Fungi</taxon>
        <taxon>Dikarya</taxon>
        <taxon>Ascomycota</taxon>
        <taxon>Pezizomycotina</taxon>
        <taxon>Sordariomycetes</taxon>
        <taxon>Sordariomycetidae</taxon>
        <taxon>Sordariales</taxon>
        <taxon>Lasiosphaeriaceae</taxon>
        <taxon>Cercophora</taxon>
    </lineage>
</organism>
<feature type="region of interest" description="Disordered" evidence="1">
    <location>
        <begin position="113"/>
        <end position="144"/>
    </location>
</feature>
<protein>
    <submittedName>
        <fullName evidence="2">Uncharacterized protein</fullName>
    </submittedName>
</protein>
<accession>A0AA39YHJ2</accession>
<comment type="caution">
    <text evidence="2">The sequence shown here is derived from an EMBL/GenBank/DDBJ whole genome shotgun (WGS) entry which is preliminary data.</text>
</comment>
<sequence>MELFRCLVQAPRMRLYQKRQIGPLELKQLGILVTSFSMLQDIVSLDIYNLASQHKRRVKACRRSRDAATTHIRRSNACVFHGDEHLRRNKGLWSIFSLRDQLASTSRAIVSKHGNNLERKGSLTAPKADKRDARKKPHAVGNRSSSRWPITSLINIIPLERMCTKERTLLSRRFVTLSHPPSVPWNEASTSFLRPEPPAFDRGISHHQCSYRGAFRPRPGLYRGGEFARRDAQVMLQ</sequence>
<keyword evidence="3" id="KW-1185">Reference proteome</keyword>
<dbReference type="EMBL" id="JAULSV010000002">
    <property type="protein sequence ID" value="KAK0651626.1"/>
    <property type="molecule type" value="Genomic_DNA"/>
</dbReference>
<dbReference type="AlphaFoldDB" id="A0AA39YHJ2"/>